<comment type="caution">
    <text evidence="2">The sequence shown here is derived from an EMBL/GenBank/DDBJ whole genome shotgun (WGS) entry which is preliminary data.</text>
</comment>
<proteinExistence type="predicted"/>
<organism evidence="2 3">
    <name type="scientific">Chryseosolibacter indicus</name>
    <dbReference type="NCBI Taxonomy" id="2782351"/>
    <lineage>
        <taxon>Bacteria</taxon>
        <taxon>Pseudomonadati</taxon>
        <taxon>Bacteroidota</taxon>
        <taxon>Cytophagia</taxon>
        <taxon>Cytophagales</taxon>
        <taxon>Chryseotaleaceae</taxon>
        <taxon>Chryseosolibacter</taxon>
    </lineage>
</organism>
<dbReference type="EMBL" id="JAHESD010000049">
    <property type="protein sequence ID" value="MBT1705202.1"/>
    <property type="molecule type" value="Genomic_DNA"/>
</dbReference>
<dbReference type="Pfam" id="PF08811">
    <property type="entry name" value="DUF1800"/>
    <property type="match status" value="1"/>
</dbReference>
<evidence type="ECO:0000313" key="3">
    <source>
        <dbReference type="Proteomes" id="UP000772618"/>
    </source>
</evidence>
<sequence length="580" mass="65337">MALPELQGTTLGLKRAAHLLRRATFGATKDQIASFSNLTAQSAVDLLFPKNITLPDPEPPIDPATGQEWVTTGTTGANSEDFELENYFLGWFVAQMMSAGVDNSMALAWSARERIVYFLHTHFTTIKSRVSSSRALYFQNQLLRLFALDGVNPDPEINFKTLTVKISVDNAMLRLLDGGLNVKGAVNENYARELHELYSIGRGLEGVVGTTPADGDYIVYTEEDIQAAARVLSGWDFDDTFENLDPDTGLPRGKVKGNPTNASQHDNTPKQFSARFNNNIIQPDQTLLNGTLPTEESALDEIRQLVDQIYSSPETAKNICRKIYRFFVWAPHTRNEMDPIENTIINEMANTFRDNGYKIQPVIENLLRSVHFYEAAGGVTDDNFGGIIKSPVDLIISTLKMFEVKLPDMVNNTEEFYMTTEEILGRINSMGMSFFEPYDVAGYEAYHQFPVYHRYWITPNALANRYDFIRTLITTGRQAMLKANVYDFITKHFAAEAGNVTQLINALAAHLLPVPYYNEPTNDPGLTDARINYFKKALLSEFTETYWQTMIWPGNNIEDKTIALEKLLNAMLQSPEYQLA</sequence>
<name>A0ABS5VWJ7_9BACT</name>
<accession>A0ABS5VWJ7</accession>
<evidence type="ECO:0000256" key="1">
    <source>
        <dbReference type="SAM" id="MobiDB-lite"/>
    </source>
</evidence>
<feature type="compositionally biased region" description="Polar residues" evidence="1">
    <location>
        <begin position="258"/>
        <end position="270"/>
    </location>
</feature>
<keyword evidence="3" id="KW-1185">Reference proteome</keyword>
<dbReference type="RefSeq" id="WP_254155158.1">
    <property type="nucleotide sequence ID" value="NZ_JAHESD010000049.1"/>
</dbReference>
<dbReference type="InterPro" id="IPR014917">
    <property type="entry name" value="DUF1800"/>
</dbReference>
<evidence type="ECO:0000313" key="2">
    <source>
        <dbReference type="EMBL" id="MBT1705202.1"/>
    </source>
</evidence>
<feature type="region of interest" description="Disordered" evidence="1">
    <location>
        <begin position="243"/>
        <end position="270"/>
    </location>
</feature>
<protein>
    <submittedName>
        <fullName evidence="2">DUF1800 family protein</fullName>
    </submittedName>
</protein>
<reference evidence="2 3" key="1">
    <citation type="submission" date="2021-05" db="EMBL/GenBank/DDBJ databases">
        <title>A Polyphasic approach of four new species of the genus Ohtaekwangia: Ohtaekwangia histidinii sp. nov., Ohtaekwangia cretensis sp. nov., Ohtaekwangia indiensis sp. nov., Ohtaekwangia reichenbachii sp. nov. from diverse environment.</title>
        <authorList>
            <person name="Octaviana S."/>
        </authorList>
    </citation>
    <scope>NUCLEOTIDE SEQUENCE [LARGE SCALE GENOMIC DNA]</scope>
    <source>
        <strain evidence="2 3">PWU20</strain>
    </source>
</reference>
<dbReference type="Proteomes" id="UP000772618">
    <property type="component" value="Unassembled WGS sequence"/>
</dbReference>
<gene>
    <name evidence="2" type="ORF">KK060_18055</name>
</gene>